<reference evidence="1" key="1">
    <citation type="submission" date="2022-08" db="EMBL/GenBank/DDBJ databases">
        <title>Genome Sequence of Lecanicillium fungicola.</title>
        <authorList>
            <person name="Buettner E."/>
        </authorList>
    </citation>
    <scope>NUCLEOTIDE SEQUENCE</scope>
    <source>
        <strain evidence="1">Babe33</strain>
    </source>
</reference>
<protein>
    <submittedName>
        <fullName evidence="1">Uncharacterized protein</fullName>
    </submittedName>
</protein>
<dbReference type="EMBL" id="JANJQO010003112">
    <property type="protein sequence ID" value="KAJ2964935.1"/>
    <property type="molecule type" value="Genomic_DNA"/>
</dbReference>
<accession>A0ACC1MEA0</accession>
<keyword evidence="2" id="KW-1185">Reference proteome</keyword>
<gene>
    <name evidence="1" type="ORF">NQ176_g10756</name>
</gene>
<name>A0ACC1MEA0_9HYPO</name>
<sequence>MAGQTSRQGNGSSAGYYKNGDTMTQTSRSGASSSDEQESSRDSPAISPIESSRSRLHGVAPGLGSRTSSTTSILKLNHLLPKDEDHGADTYGVRELRDGFFDAIFLKAPHLPSRGDIEKLKGTLPAAFDKHGPLTVKHFLPTQWHKLKSVAQLVFTTHAGVKLLKSFLAYFIAYVLCLVPMIRNWLGQQHYILAVSVILNHPSRTLGSQVDGAILTIFGTAFGIAWGAIALLLSTSTLVARAGYGGILALFLLLFIASIAWVRAFFVRFYQALICAGIAIIYTTLAETDSTTIPWPKLRDYAISFALGQAIALAVNAVIDPDAGARPLATSLHESFEVMKDALNIPHARDARLRRRLSKSFVDLSEAHRDMVIDTSISRFRPADVLELRNLMQAMLRALLSMDTETPLLSEQSAGAPVERAGEKGQESSVSGQTQHEKSVMGALSPPTKELVQCHRKSTGVPKDTSSDIAALNIRLRQTISDFDTVESTLLQSEDLPGYVVHNSEIVVLFVFARHVRETAATLQQLLDHVSHMQTVPSWSRIWLPSYAFSKAIYRTNAQIRHDRGGVVAGSYHVTFADIAQLLDKIKSRRHRPSGRWNGDAGDTQLHSKRSNLGRTVTVTEEGKEKITKLRYQIWQGLYKLQGFESKYAFKACLVTSLLSVPSYLDQSKWWWNRYEVWWAVAMSWIVMHPRVGGNLQDLFNRSGLAIFGAVWAGAGYAAGNGNPYVMAVFAAIYMRASCPRDIPLTRASYSLSAPPRRS</sequence>
<proteinExistence type="predicted"/>
<evidence type="ECO:0000313" key="1">
    <source>
        <dbReference type="EMBL" id="KAJ2964935.1"/>
    </source>
</evidence>
<dbReference type="Proteomes" id="UP001143910">
    <property type="component" value="Unassembled WGS sequence"/>
</dbReference>
<organism evidence="1 2">
    <name type="scientific">Zarea fungicola</name>
    <dbReference type="NCBI Taxonomy" id="93591"/>
    <lineage>
        <taxon>Eukaryota</taxon>
        <taxon>Fungi</taxon>
        <taxon>Dikarya</taxon>
        <taxon>Ascomycota</taxon>
        <taxon>Pezizomycotina</taxon>
        <taxon>Sordariomycetes</taxon>
        <taxon>Hypocreomycetidae</taxon>
        <taxon>Hypocreales</taxon>
        <taxon>Cordycipitaceae</taxon>
        <taxon>Zarea</taxon>
    </lineage>
</organism>
<evidence type="ECO:0000313" key="2">
    <source>
        <dbReference type="Proteomes" id="UP001143910"/>
    </source>
</evidence>
<comment type="caution">
    <text evidence="1">The sequence shown here is derived from an EMBL/GenBank/DDBJ whole genome shotgun (WGS) entry which is preliminary data.</text>
</comment>